<reference evidence="2 3" key="1">
    <citation type="submission" date="2019-08" db="EMBL/GenBank/DDBJ databases">
        <authorList>
            <person name="Peeters C."/>
        </authorList>
    </citation>
    <scope>NUCLEOTIDE SEQUENCE [LARGE SCALE GENOMIC DNA]</scope>
    <source>
        <strain evidence="2 3">LMG 31117</strain>
    </source>
</reference>
<evidence type="ECO:0000313" key="2">
    <source>
        <dbReference type="EMBL" id="VVE66790.1"/>
    </source>
</evidence>
<dbReference type="InterPro" id="IPR020556">
    <property type="entry name" value="Amidase_CS"/>
</dbReference>
<proteinExistence type="predicted"/>
<dbReference type="SUPFAM" id="SSF75304">
    <property type="entry name" value="Amidase signature (AS) enzymes"/>
    <property type="match status" value="1"/>
</dbReference>
<evidence type="ECO:0000259" key="1">
    <source>
        <dbReference type="Pfam" id="PF01425"/>
    </source>
</evidence>
<dbReference type="AlphaFoldDB" id="A0A5E5A3R5"/>
<name>A0A5E5A3R5_9BURK</name>
<dbReference type="EMBL" id="CABPSP010000006">
    <property type="protein sequence ID" value="VVE66790.1"/>
    <property type="molecule type" value="Genomic_DNA"/>
</dbReference>
<protein>
    <submittedName>
        <fullName evidence="2">Amidase AmiD</fullName>
        <ecNumber evidence="2">3.5.1.4</ecNumber>
    </submittedName>
</protein>
<feature type="domain" description="Amidase" evidence="1">
    <location>
        <begin position="31"/>
        <end position="468"/>
    </location>
</feature>
<dbReference type="GO" id="GO:0004040">
    <property type="term" value="F:amidase activity"/>
    <property type="evidence" value="ECO:0007669"/>
    <property type="project" value="UniProtKB-EC"/>
</dbReference>
<evidence type="ECO:0000313" key="3">
    <source>
        <dbReference type="Proteomes" id="UP000383122"/>
    </source>
</evidence>
<accession>A0A5E5A3R5</accession>
<dbReference type="PANTHER" id="PTHR11895">
    <property type="entry name" value="TRANSAMIDASE"/>
    <property type="match status" value="1"/>
</dbReference>
<dbReference type="Gene3D" id="3.90.1300.10">
    <property type="entry name" value="Amidase signature (AS) domain"/>
    <property type="match status" value="1"/>
</dbReference>
<dbReference type="InterPro" id="IPR023631">
    <property type="entry name" value="Amidase_dom"/>
</dbReference>
<dbReference type="Pfam" id="PF01425">
    <property type="entry name" value="Amidase"/>
    <property type="match status" value="1"/>
</dbReference>
<dbReference type="EC" id="3.5.1.4" evidence="2"/>
<gene>
    <name evidence="2" type="primary">amiD</name>
    <name evidence="2" type="ORF">PAN31117_02388</name>
</gene>
<dbReference type="PANTHER" id="PTHR11895:SF176">
    <property type="entry name" value="AMIDASE AMID-RELATED"/>
    <property type="match status" value="1"/>
</dbReference>
<dbReference type="InterPro" id="IPR000120">
    <property type="entry name" value="Amidase"/>
</dbReference>
<dbReference type="Proteomes" id="UP000383122">
    <property type="component" value="Unassembled WGS sequence"/>
</dbReference>
<keyword evidence="3" id="KW-1185">Reference proteome</keyword>
<keyword evidence="2" id="KW-0378">Hydrolase</keyword>
<sequence>MSDVIADGASQPSSIAGLRQALLTGRLTSADIVERFSTRARRVGAATQCWVSPDIGVPAIAPAVDVSHPLAGVPFGHKDVFADGAHPPRAGSKFDDLCADAEPAPVLTTLHEAGALGFGALATDELSYGATGLHAAGGPVRNPWNTAMIAGGSSSGAAAAVAGRAVMFALGADTGGSVRIPAALCGVVGLKPTFASIDARGMVPLSRSQDTVGLMTRLAEDCARVLPVIQRPLAIDGADSAQHNAATRNFIAALDEARAAPENAPGRSPLDSARSLHGVRIAVAQHPFLELHDAGLSERTAAALQVFETLGATLHPLPLQELEHYDTHATALTSFEAHALHRERLQHSPQQLSEATRLRLTSAGQMEPAAYARAVSARVPALERFVAHVFTEYDLLVCPAVTVRAQPIATLFNQPKAAVALTTALLRANRCFNYLGVPALSLPIGFDDADMPVGLQLIGRPWSEFSLLRFGSAYQRVTDWHLAEPGLTAR</sequence>
<dbReference type="RefSeq" id="WP_150738364.1">
    <property type="nucleotide sequence ID" value="NZ_CABPSP010000006.1"/>
</dbReference>
<dbReference type="InterPro" id="IPR036928">
    <property type="entry name" value="AS_sf"/>
</dbReference>
<dbReference type="OrthoDB" id="112488at2"/>
<organism evidence="2 3">
    <name type="scientific">Pandoraea anapnoica</name>
    <dbReference type="NCBI Taxonomy" id="2508301"/>
    <lineage>
        <taxon>Bacteria</taxon>
        <taxon>Pseudomonadati</taxon>
        <taxon>Pseudomonadota</taxon>
        <taxon>Betaproteobacteria</taxon>
        <taxon>Burkholderiales</taxon>
        <taxon>Burkholderiaceae</taxon>
        <taxon>Pandoraea</taxon>
    </lineage>
</organism>
<dbReference type="PROSITE" id="PS00571">
    <property type="entry name" value="AMIDASES"/>
    <property type="match status" value="1"/>
</dbReference>